<dbReference type="SUPFAM" id="SSF88659">
    <property type="entry name" value="Sigma3 and sigma4 domains of RNA polymerase sigma factors"/>
    <property type="match status" value="1"/>
</dbReference>
<keyword evidence="3" id="KW-1185">Reference proteome</keyword>
<dbReference type="InterPro" id="IPR036388">
    <property type="entry name" value="WH-like_DNA-bd_sf"/>
</dbReference>
<evidence type="ECO:0000313" key="3">
    <source>
        <dbReference type="Proteomes" id="UP001500879"/>
    </source>
</evidence>
<name>A0ABN0YE14_9ACTN</name>
<comment type="caution">
    <text evidence="2">The sequence shown here is derived from an EMBL/GenBank/DDBJ whole genome shotgun (WGS) entry which is preliminary data.</text>
</comment>
<dbReference type="Gene3D" id="1.10.10.10">
    <property type="entry name" value="Winged helix-like DNA-binding domain superfamily/Winged helix DNA-binding domain"/>
    <property type="match status" value="1"/>
</dbReference>
<organism evidence="2 3">
    <name type="scientific">Streptomyces luteireticuli</name>
    <dbReference type="NCBI Taxonomy" id="173858"/>
    <lineage>
        <taxon>Bacteria</taxon>
        <taxon>Bacillati</taxon>
        <taxon>Actinomycetota</taxon>
        <taxon>Actinomycetes</taxon>
        <taxon>Kitasatosporales</taxon>
        <taxon>Streptomycetaceae</taxon>
        <taxon>Streptomyces</taxon>
    </lineage>
</organism>
<protein>
    <recommendedName>
        <fullName evidence="1">RNA polymerase sigma-70 region 4 domain-containing protein</fullName>
    </recommendedName>
</protein>
<dbReference type="InterPro" id="IPR013324">
    <property type="entry name" value="RNA_pol_sigma_r3/r4-like"/>
</dbReference>
<dbReference type="EMBL" id="BAAABX010000009">
    <property type="protein sequence ID" value="GAA0392399.1"/>
    <property type="molecule type" value="Genomic_DNA"/>
</dbReference>
<dbReference type="Proteomes" id="UP001500879">
    <property type="component" value="Unassembled WGS sequence"/>
</dbReference>
<feature type="domain" description="RNA polymerase sigma-70 region 4" evidence="1">
    <location>
        <begin position="90"/>
        <end position="137"/>
    </location>
</feature>
<evidence type="ECO:0000313" key="2">
    <source>
        <dbReference type="EMBL" id="GAA0392399.1"/>
    </source>
</evidence>
<sequence>MREGRAAVAARRDREFDAFVAGAGGRLLRTALLLTCDAAAAEQLLTLSLASTYATWDRLGGDDPYDLARQELVARFARSSRRHRRAHDGVLGRLTPRERLVVVLRLHEGFAEEQAAAALGLSADRVRAVCARAVAALCARPRGAP</sequence>
<dbReference type="Pfam" id="PF04545">
    <property type="entry name" value="Sigma70_r4"/>
    <property type="match status" value="1"/>
</dbReference>
<gene>
    <name evidence="2" type="ORF">GCM10010357_11460</name>
</gene>
<accession>A0ABN0YE14</accession>
<reference evidence="2 3" key="1">
    <citation type="journal article" date="2019" name="Int. J. Syst. Evol. Microbiol.">
        <title>The Global Catalogue of Microorganisms (GCM) 10K type strain sequencing project: providing services to taxonomists for standard genome sequencing and annotation.</title>
        <authorList>
            <consortium name="The Broad Institute Genomics Platform"/>
            <consortium name="The Broad Institute Genome Sequencing Center for Infectious Disease"/>
            <person name="Wu L."/>
            <person name="Ma J."/>
        </authorList>
    </citation>
    <scope>NUCLEOTIDE SEQUENCE [LARGE SCALE GENOMIC DNA]</scope>
    <source>
        <strain evidence="2 3">JCM 4788</strain>
    </source>
</reference>
<dbReference type="InterPro" id="IPR007630">
    <property type="entry name" value="RNA_pol_sigma70_r4"/>
</dbReference>
<evidence type="ECO:0000259" key="1">
    <source>
        <dbReference type="Pfam" id="PF04545"/>
    </source>
</evidence>
<proteinExistence type="predicted"/>
<dbReference type="RefSeq" id="WP_344020558.1">
    <property type="nucleotide sequence ID" value="NZ_BAAABX010000009.1"/>
</dbReference>